<dbReference type="PANTHER" id="PTHR30537:SF5">
    <property type="entry name" value="HTH-TYPE TRANSCRIPTIONAL ACTIVATOR TTDR-RELATED"/>
    <property type="match status" value="1"/>
</dbReference>
<dbReference type="GO" id="GO:0006351">
    <property type="term" value="P:DNA-templated transcription"/>
    <property type="evidence" value="ECO:0007669"/>
    <property type="project" value="TreeGrafter"/>
</dbReference>
<evidence type="ECO:0000313" key="6">
    <source>
        <dbReference type="EMBL" id="MBB3954365.1"/>
    </source>
</evidence>
<comment type="similarity">
    <text evidence="1">Belongs to the LysR transcriptional regulatory family.</text>
</comment>
<dbReference type="GO" id="GO:0003700">
    <property type="term" value="F:DNA-binding transcription factor activity"/>
    <property type="evidence" value="ECO:0007669"/>
    <property type="project" value="InterPro"/>
</dbReference>
<organism evidence="6 7">
    <name type="scientific">Novosphingobium sediminicola</name>
    <dbReference type="NCBI Taxonomy" id="563162"/>
    <lineage>
        <taxon>Bacteria</taxon>
        <taxon>Pseudomonadati</taxon>
        <taxon>Pseudomonadota</taxon>
        <taxon>Alphaproteobacteria</taxon>
        <taxon>Sphingomonadales</taxon>
        <taxon>Sphingomonadaceae</taxon>
        <taxon>Novosphingobium</taxon>
    </lineage>
</organism>
<dbReference type="AlphaFoldDB" id="A0A7W6CIH6"/>
<protein>
    <submittedName>
        <fullName evidence="6">DNA-binding transcriptional LysR family regulator</fullName>
    </submittedName>
</protein>
<dbReference type="PANTHER" id="PTHR30537">
    <property type="entry name" value="HTH-TYPE TRANSCRIPTIONAL REGULATOR"/>
    <property type="match status" value="1"/>
</dbReference>
<name>A0A7W6CIH6_9SPHN</name>
<sequence length="295" mass="32197">MDRLTTMTTFLKVVKCANFTSAAEELSISRTLVSRHVADLEAHLGIKLLNRTTRQVTPTEAGIRYSELCQRVLGDIRMGEEQISAIKNEVEGEISILCPIWLGSFGISSATAEFCAAHPKVSIKLHFEEPSANPHEFLTLGHDLCIQPNALRDSSIMVKKIGRIEHLLVASPSYLAARGTPETIADLESHECLGKLGDTQWVLANGDKLPLRIPPKFASNSVFALREAAEVGLGIAMLPRGIMWGALEQGLLVEVMAHNPPEVRPLYVAFPPGGDAPRKTRALISFLGEKFKGRG</sequence>
<dbReference type="Pfam" id="PF03466">
    <property type="entry name" value="LysR_substrate"/>
    <property type="match status" value="1"/>
</dbReference>
<evidence type="ECO:0000256" key="2">
    <source>
        <dbReference type="ARBA" id="ARBA00023015"/>
    </source>
</evidence>
<dbReference type="SUPFAM" id="SSF53850">
    <property type="entry name" value="Periplasmic binding protein-like II"/>
    <property type="match status" value="1"/>
</dbReference>
<evidence type="ECO:0000313" key="7">
    <source>
        <dbReference type="Proteomes" id="UP000548867"/>
    </source>
</evidence>
<evidence type="ECO:0000259" key="5">
    <source>
        <dbReference type="PROSITE" id="PS50931"/>
    </source>
</evidence>
<keyword evidence="7" id="KW-1185">Reference proteome</keyword>
<dbReference type="Gene3D" id="1.10.10.10">
    <property type="entry name" value="Winged helix-like DNA-binding domain superfamily/Winged helix DNA-binding domain"/>
    <property type="match status" value="1"/>
</dbReference>
<keyword evidence="2" id="KW-0805">Transcription regulation</keyword>
<dbReference type="Pfam" id="PF00126">
    <property type="entry name" value="HTH_1"/>
    <property type="match status" value="1"/>
</dbReference>
<dbReference type="InterPro" id="IPR005119">
    <property type="entry name" value="LysR_subst-bd"/>
</dbReference>
<dbReference type="PROSITE" id="PS50931">
    <property type="entry name" value="HTH_LYSR"/>
    <property type="match status" value="1"/>
</dbReference>
<reference evidence="6 7" key="1">
    <citation type="submission" date="2020-08" db="EMBL/GenBank/DDBJ databases">
        <title>Genomic Encyclopedia of Type Strains, Phase IV (KMG-IV): sequencing the most valuable type-strain genomes for metagenomic binning, comparative biology and taxonomic classification.</title>
        <authorList>
            <person name="Goeker M."/>
        </authorList>
    </citation>
    <scope>NUCLEOTIDE SEQUENCE [LARGE SCALE GENOMIC DNA]</scope>
    <source>
        <strain evidence="6 7">DSM 27057</strain>
    </source>
</reference>
<comment type="caution">
    <text evidence="6">The sequence shown here is derived from an EMBL/GenBank/DDBJ whole genome shotgun (WGS) entry which is preliminary data.</text>
</comment>
<dbReference type="FunFam" id="1.10.10.10:FF:000001">
    <property type="entry name" value="LysR family transcriptional regulator"/>
    <property type="match status" value="1"/>
</dbReference>
<dbReference type="EMBL" id="JACIDX010000004">
    <property type="protein sequence ID" value="MBB3954365.1"/>
    <property type="molecule type" value="Genomic_DNA"/>
</dbReference>
<gene>
    <name evidence="6" type="ORF">GGR38_001292</name>
</gene>
<dbReference type="InterPro" id="IPR036390">
    <property type="entry name" value="WH_DNA-bd_sf"/>
</dbReference>
<dbReference type="InterPro" id="IPR036388">
    <property type="entry name" value="WH-like_DNA-bd_sf"/>
</dbReference>
<dbReference type="PRINTS" id="PR00039">
    <property type="entry name" value="HTHLYSR"/>
</dbReference>
<dbReference type="Proteomes" id="UP000548867">
    <property type="component" value="Unassembled WGS sequence"/>
</dbReference>
<dbReference type="InterPro" id="IPR000847">
    <property type="entry name" value="LysR_HTH_N"/>
</dbReference>
<dbReference type="RefSeq" id="WP_183623803.1">
    <property type="nucleotide sequence ID" value="NZ_JACIDX010000004.1"/>
</dbReference>
<feature type="domain" description="HTH lysR-type" evidence="5">
    <location>
        <begin position="1"/>
        <end position="59"/>
    </location>
</feature>
<dbReference type="SUPFAM" id="SSF46785">
    <property type="entry name" value="Winged helix' DNA-binding domain"/>
    <property type="match status" value="1"/>
</dbReference>
<evidence type="ECO:0000256" key="1">
    <source>
        <dbReference type="ARBA" id="ARBA00009437"/>
    </source>
</evidence>
<dbReference type="GO" id="GO:0043565">
    <property type="term" value="F:sequence-specific DNA binding"/>
    <property type="evidence" value="ECO:0007669"/>
    <property type="project" value="TreeGrafter"/>
</dbReference>
<evidence type="ECO:0000256" key="4">
    <source>
        <dbReference type="ARBA" id="ARBA00023163"/>
    </source>
</evidence>
<keyword evidence="3 6" id="KW-0238">DNA-binding</keyword>
<keyword evidence="4" id="KW-0804">Transcription</keyword>
<dbReference type="CDD" id="cd08422">
    <property type="entry name" value="PBP2_CrgA_like"/>
    <property type="match status" value="1"/>
</dbReference>
<evidence type="ECO:0000256" key="3">
    <source>
        <dbReference type="ARBA" id="ARBA00023125"/>
    </source>
</evidence>
<dbReference type="Gene3D" id="3.40.190.290">
    <property type="match status" value="1"/>
</dbReference>
<accession>A0A7W6CIH6</accession>
<dbReference type="InterPro" id="IPR058163">
    <property type="entry name" value="LysR-type_TF_proteobact-type"/>
</dbReference>
<proteinExistence type="inferred from homology"/>